<evidence type="ECO:0000313" key="1">
    <source>
        <dbReference type="EMBL" id="GJD99967.1"/>
    </source>
</evidence>
<dbReference type="Proteomes" id="UP001055153">
    <property type="component" value="Unassembled WGS sequence"/>
</dbReference>
<dbReference type="EMBL" id="BPQQ01000020">
    <property type="protein sequence ID" value="GJD99967.1"/>
    <property type="molecule type" value="Genomic_DNA"/>
</dbReference>
<evidence type="ECO:0000313" key="2">
    <source>
        <dbReference type="Proteomes" id="UP001055153"/>
    </source>
</evidence>
<protein>
    <submittedName>
        <fullName evidence="1">Uncharacterized protein</fullName>
    </submittedName>
</protein>
<keyword evidence="2" id="KW-1185">Reference proteome</keyword>
<name>A0ABQ4SC59_9HYPH</name>
<comment type="caution">
    <text evidence="1">The sequence shown here is derived from an EMBL/GenBank/DDBJ whole genome shotgun (WGS) entry which is preliminary data.</text>
</comment>
<sequence>MQRKTILVDTSMTVADFIEDLKKEQSQGDLVSIVNISFCSGGIVRGTVLGETDPEAVKNEIKHLLEMIDEYVNERQPISNDP</sequence>
<dbReference type="RefSeq" id="WP_238234849.1">
    <property type="nucleotide sequence ID" value="NZ_BPQQ01000020.1"/>
</dbReference>
<accession>A0ABQ4SC59</accession>
<organism evidence="1 2">
    <name type="scientific">Methylobacterium isbiliense</name>
    <dbReference type="NCBI Taxonomy" id="315478"/>
    <lineage>
        <taxon>Bacteria</taxon>
        <taxon>Pseudomonadati</taxon>
        <taxon>Pseudomonadota</taxon>
        <taxon>Alphaproteobacteria</taxon>
        <taxon>Hyphomicrobiales</taxon>
        <taxon>Methylobacteriaceae</taxon>
        <taxon>Methylobacterium</taxon>
    </lineage>
</organism>
<proteinExistence type="predicted"/>
<gene>
    <name evidence="1" type="ORF">GMJLKIPL_1885</name>
</gene>
<reference evidence="1" key="1">
    <citation type="journal article" date="2021" name="Front. Microbiol.">
        <title>Comprehensive Comparative Genomics and Phenotyping of Methylobacterium Species.</title>
        <authorList>
            <person name="Alessa O."/>
            <person name="Ogura Y."/>
            <person name="Fujitani Y."/>
            <person name="Takami H."/>
            <person name="Hayashi T."/>
            <person name="Sahin N."/>
            <person name="Tani A."/>
        </authorList>
    </citation>
    <scope>NUCLEOTIDE SEQUENCE</scope>
    <source>
        <strain evidence="1">DSM 17168</strain>
    </source>
</reference>
<reference evidence="1" key="2">
    <citation type="submission" date="2021-08" db="EMBL/GenBank/DDBJ databases">
        <authorList>
            <person name="Tani A."/>
            <person name="Ola A."/>
            <person name="Ogura Y."/>
            <person name="Katsura K."/>
            <person name="Hayashi T."/>
        </authorList>
    </citation>
    <scope>NUCLEOTIDE SEQUENCE</scope>
    <source>
        <strain evidence="1">DSM 17168</strain>
    </source>
</reference>